<feature type="region of interest" description="Disordered" evidence="2">
    <location>
        <begin position="299"/>
        <end position="318"/>
    </location>
</feature>
<evidence type="ECO:0000313" key="4">
    <source>
        <dbReference type="Proteomes" id="UP000005237"/>
    </source>
</evidence>
<evidence type="ECO:0000313" key="3">
    <source>
        <dbReference type="EnsemblMetazoa" id="CJA12650a.1"/>
    </source>
</evidence>
<dbReference type="PANTHER" id="PTHR12875">
    <property type="entry name" value="GOLGI TO ER TRAFFIC PROTEIN 4 HOMOLOG"/>
    <property type="match status" value="1"/>
</dbReference>
<dbReference type="EnsemblMetazoa" id="CJA12650a.1">
    <property type="protein sequence ID" value="CJA12650a.1"/>
    <property type="gene ID" value="WBGene00131854"/>
</dbReference>
<dbReference type="GO" id="GO:0045048">
    <property type="term" value="P:protein insertion into ER membrane"/>
    <property type="evidence" value="ECO:0007669"/>
    <property type="project" value="InterPro"/>
</dbReference>
<dbReference type="InterPro" id="IPR007317">
    <property type="entry name" value="GET4"/>
</dbReference>
<dbReference type="InterPro" id="IPR011990">
    <property type="entry name" value="TPR-like_helical_dom_sf"/>
</dbReference>
<reference evidence="3" key="2">
    <citation type="submission" date="2022-06" db="UniProtKB">
        <authorList>
            <consortium name="EnsemblMetazoa"/>
        </authorList>
    </citation>
    <scope>IDENTIFICATION</scope>
    <source>
        <strain evidence="3">DF5081</strain>
    </source>
</reference>
<dbReference type="GO" id="GO:0071818">
    <property type="term" value="C:BAT3 complex"/>
    <property type="evidence" value="ECO:0007669"/>
    <property type="project" value="TreeGrafter"/>
</dbReference>
<accession>A0A8R1DWS2</accession>
<dbReference type="Gene3D" id="1.25.40.10">
    <property type="entry name" value="Tetratricopeptide repeat domain"/>
    <property type="match status" value="1"/>
</dbReference>
<dbReference type="Proteomes" id="UP000005237">
    <property type="component" value="Unassembled WGS sequence"/>
</dbReference>
<evidence type="ECO:0000256" key="2">
    <source>
        <dbReference type="SAM" id="MobiDB-lite"/>
    </source>
</evidence>
<keyword evidence="4" id="KW-1185">Reference proteome</keyword>
<comment type="similarity">
    <text evidence="1">Belongs to the GET4 family.</text>
</comment>
<dbReference type="PANTHER" id="PTHR12875:SF0">
    <property type="entry name" value="GOLGI TO ER TRAFFIC PROTEIN 4 HOMOLOG"/>
    <property type="match status" value="1"/>
</dbReference>
<dbReference type="Pfam" id="PF04190">
    <property type="entry name" value="GET4"/>
    <property type="match status" value="1"/>
</dbReference>
<proteinExistence type="inferred from homology"/>
<reference evidence="4" key="1">
    <citation type="submission" date="2010-08" db="EMBL/GenBank/DDBJ databases">
        <authorList>
            <consortium name="Caenorhabditis japonica Sequencing Consortium"/>
            <person name="Wilson R.K."/>
        </authorList>
    </citation>
    <scope>NUCLEOTIDE SEQUENCE [LARGE SCALE GENOMIC DNA]</scope>
    <source>
        <strain evidence="4">DF5081</strain>
    </source>
</reference>
<protein>
    <submittedName>
        <fullName evidence="3">Uncharacterized protein</fullName>
    </submittedName>
</protein>
<sequence length="351" mass="38949">MDESTLSRLAEFEKDDKFYDALQFYRTKVTRSFRLKNASDAAIPLVKHSLDFFFKAVQYQCAIDMLTLYIECLSKNNSETSTAAFELIAKNVARLADFAEVERDSGNQQNENVLVAARGKCVDLTIQWTKQKENSKYGNAEFHRILANAFLEAGRVELAKTHFLLSDDVIGFSRFVCGDSSNEVAIVEIIAQILCLDRFPFAVDMFSACVNPKKYPFSQPLLNFQHLLFEAIEAENIDQFSELSDTYKTEIERSSLLAGFLTKIGQLYFGICDGQANFPGLGGLLQGLMGGQSDDKMAATSHLSAPRAANRRPAKMDNPLFSLGATAAATATAQKSSESNLKKLDVDDDLD</sequence>
<name>A0A8R1DWS2_CAEJA</name>
<organism evidence="3 4">
    <name type="scientific">Caenorhabditis japonica</name>
    <dbReference type="NCBI Taxonomy" id="281687"/>
    <lineage>
        <taxon>Eukaryota</taxon>
        <taxon>Metazoa</taxon>
        <taxon>Ecdysozoa</taxon>
        <taxon>Nematoda</taxon>
        <taxon>Chromadorea</taxon>
        <taxon>Rhabditida</taxon>
        <taxon>Rhabditina</taxon>
        <taxon>Rhabditomorpha</taxon>
        <taxon>Rhabditoidea</taxon>
        <taxon>Rhabditidae</taxon>
        <taxon>Peloderinae</taxon>
        <taxon>Caenorhabditis</taxon>
    </lineage>
</organism>
<dbReference type="AlphaFoldDB" id="A0A8R1DWS2"/>
<evidence type="ECO:0000256" key="1">
    <source>
        <dbReference type="ARBA" id="ARBA00005351"/>
    </source>
</evidence>